<protein>
    <submittedName>
        <fullName evidence="3">Protein-tyrosine phosphatase</fullName>
        <ecNumber evidence="3">3.1.3.48</ecNumber>
    </submittedName>
</protein>
<feature type="chain" id="PRO_5030778901" evidence="2">
    <location>
        <begin position="32"/>
        <end position="290"/>
    </location>
</feature>
<proteinExistence type="inferred from homology"/>
<feature type="signal peptide" evidence="2">
    <location>
        <begin position="1"/>
        <end position="31"/>
    </location>
</feature>
<dbReference type="EMBL" id="JACIEH010000002">
    <property type="protein sequence ID" value="MBB4099220.1"/>
    <property type="molecule type" value="Genomic_DNA"/>
</dbReference>
<dbReference type="SUPFAM" id="SSF52799">
    <property type="entry name" value="(Phosphotyrosine protein) phosphatases II"/>
    <property type="match status" value="1"/>
</dbReference>
<dbReference type="InterPro" id="IPR029021">
    <property type="entry name" value="Prot-tyrosine_phosphatase-like"/>
</dbReference>
<comment type="similarity">
    <text evidence="1">Belongs to the protein-tyrosine phosphatase family.</text>
</comment>
<reference evidence="3 4" key="1">
    <citation type="submission" date="2020-08" db="EMBL/GenBank/DDBJ databases">
        <title>Genomic Encyclopedia of Type Strains, Phase IV (KMG-IV): sequencing the most valuable type-strain genomes for metagenomic binning, comparative biology and taxonomic classification.</title>
        <authorList>
            <person name="Goeker M."/>
        </authorList>
    </citation>
    <scope>NUCLEOTIDE SEQUENCE [LARGE SCALE GENOMIC DNA]</scope>
    <source>
        <strain evidence="3 4">DSM 101806</strain>
    </source>
</reference>
<evidence type="ECO:0000313" key="3">
    <source>
        <dbReference type="EMBL" id="MBB4099220.1"/>
    </source>
</evidence>
<dbReference type="RefSeq" id="WP_183998513.1">
    <property type="nucleotide sequence ID" value="NZ_JACIEH010000002.1"/>
</dbReference>
<keyword evidence="2" id="KW-0732">Signal</keyword>
<organism evidence="3 4">
    <name type="scientific">Sphingomonas kyeonggiensis</name>
    <dbReference type="NCBI Taxonomy" id="1268553"/>
    <lineage>
        <taxon>Bacteria</taxon>
        <taxon>Pseudomonadati</taxon>
        <taxon>Pseudomonadota</taxon>
        <taxon>Alphaproteobacteria</taxon>
        <taxon>Sphingomonadales</taxon>
        <taxon>Sphingomonadaceae</taxon>
        <taxon>Sphingomonas</taxon>
    </lineage>
</organism>
<dbReference type="Proteomes" id="UP000557392">
    <property type="component" value="Unassembled WGS sequence"/>
</dbReference>
<name>A0A7W6JTJ1_9SPHN</name>
<evidence type="ECO:0000256" key="2">
    <source>
        <dbReference type="SAM" id="SignalP"/>
    </source>
</evidence>
<keyword evidence="3" id="KW-0378">Hydrolase</keyword>
<accession>A0A7W6JTJ1</accession>
<sequence>MRIPTSFRVIGLAVAAAAAAVPIAAHSLHQAAPVAQGENARLLPLQGGQNFRDLGGYRTRTGRTVRWGVLYRSGSMHFLTPADFDYLARRGIRTVCDFRATNERNNEPVMWPAGKAPRVLADDYAMDTSAMAPKPGHAPTAADARATMTATYPALLKQFNGQYRRMFGELLAGRAPLAFNCTAGKDRTGVAAALILTALEVPRETVIQDYLLTNKYFDPRKVVQSDDQASQAWRKLPMDVLKAYMAADRDYIEAVFAVMDKHRGGVPGYLKDELGLRPADLAKLRTTYTR</sequence>
<gene>
    <name evidence="3" type="ORF">GGR46_002784</name>
</gene>
<dbReference type="Pfam" id="PF13350">
    <property type="entry name" value="Y_phosphatase3"/>
    <property type="match status" value="1"/>
</dbReference>
<evidence type="ECO:0000313" key="4">
    <source>
        <dbReference type="Proteomes" id="UP000557392"/>
    </source>
</evidence>
<comment type="caution">
    <text evidence="3">The sequence shown here is derived from an EMBL/GenBank/DDBJ whole genome shotgun (WGS) entry which is preliminary data.</text>
</comment>
<dbReference type="Gene3D" id="3.90.190.10">
    <property type="entry name" value="Protein tyrosine phosphatase superfamily"/>
    <property type="match status" value="1"/>
</dbReference>
<dbReference type="AlphaFoldDB" id="A0A7W6JTJ1"/>
<evidence type="ECO:0000256" key="1">
    <source>
        <dbReference type="ARBA" id="ARBA00009580"/>
    </source>
</evidence>
<keyword evidence="4" id="KW-1185">Reference proteome</keyword>
<dbReference type="EC" id="3.1.3.48" evidence="3"/>
<dbReference type="PANTHER" id="PTHR31126">
    <property type="entry name" value="TYROSINE-PROTEIN PHOSPHATASE"/>
    <property type="match status" value="1"/>
</dbReference>
<dbReference type="GO" id="GO:0004725">
    <property type="term" value="F:protein tyrosine phosphatase activity"/>
    <property type="evidence" value="ECO:0007669"/>
    <property type="project" value="UniProtKB-EC"/>
</dbReference>
<dbReference type="PANTHER" id="PTHR31126:SF1">
    <property type="entry name" value="TYROSINE SPECIFIC PROTEIN PHOSPHATASES DOMAIN-CONTAINING PROTEIN"/>
    <property type="match status" value="1"/>
</dbReference>
<dbReference type="InterPro" id="IPR026893">
    <property type="entry name" value="Tyr/Ser_Pase_IphP-type"/>
</dbReference>